<reference evidence="1 2" key="1">
    <citation type="submission" date="2021-06" db="EMBL/GenBank/DDBJ databases">
        <title>Caerostris extrusa draft genome.</title>
        <authorList>
            <person name="Kono N."/>
            <person name="Arakawa K."/>
        </authorList>
    </citation>
    <scope>NUCLEOTIDE SEQUENCE [LARGE SCALE GENOMIC DNA]</scope>
</reference>
<organism evidence="1 2">
    <name type="scientific">Caerostris extrusa</name>
    <name type="common">Bark spider</name>
    <name type="synonym">Caerostris bankana</name>
    <dbReference type="NCBI Taxonomy" id="172846"/>
    <lineage>
        <taxon>Eukaryota</taxon>
        <taxon>Metazoa</taxon>
        <taxon>Ecdysozoa</taxon>
        <taxon>Arthropoda</taxon>
        <taxon>Chelicerata</taxon>
        <taxon>Arachnida</taxon>
        <taxon>Araneae</taxon>
        <taxon>Araneomorphae</taxon>
        <taxon>Entelegynae</taxon>
        <taxon>Araneoidea</taxon>
        <taxon>Araneidae</taxon>
        <taxon>Caerostris</taxon>
    </lineage>
</organism>
<evidence type="ECO:0000313" key="2">
    <source>
        <dbReference type="Proteomes" id="UP001054945"/>
    </source>
</evidence>
<protein>
    <submittedName>
        <fullName evidence="1">Uncharacterized protein</fullName>
    </submittedName>
</protein>
<dbReference type="AlphaFoldDB" id="A0AAV4XVS5"/>
<sequence>MSSNKEMNKLILIYPHPTITRPCFEITKIIFTERFGLHYTPNDADVTTRKMTSEEAILSWYSHIHPSAKGTARYNNISQEEITKNLTAKGHSCDAF</sequence>
<dbReference type="Proteomes" id="UP001054945">
    <property type="component" value="Unassembled WGS sequence"/>
</dbReference>
<keyword evidence="2" id="KW-1185">Reference proteome</keyword>
<accession>A0AAV4XVS5</accession>
<name>A0AAV4XVS5_CAEEX</name>
<comment type="caution">
    <text evidence="1">The sequence shown here is derived from an EMBL/GenBank/DDBJ whole genome shotgun (WGS) entry which is preliminary data.</text>
</comment>
<dbReference type="EMBL" id="BPLR01018399">
    <property type="protein sequence ID" value="GIY99232.1"/>
    <property type="molecule type" value="Genomic_DNA"/>
</dbReference>
<proteinExistence type="predicted"/>
<gene>
    <name evidence="1" type="ORF">CEXT_233641</name>
</gene>
<evidence type="ECO:0000313" key="1">
    <source>
        <dbReference type="EMBL" id="GIY99232.1"/>
    </source>
</evidence>